<dbReference type="Gene3D" id="3.20.20.210">
    <property type="match status" value="1"/>
</dbReference>
<sequence>MMTHRERMLATLRGEPTDRLPMVPRLDIWYKGNKAKGTLPDKYRNATLKEILLDLDVGYHTAIPDYNIYGDSLDIVDRALGLWGTDTLPWKHSFRNIKRNISYCGDTTKVEYITPYGNITTATVFDESMRKAGITISHVSEKAIKSVADYEAVGYIFENIEIQPNYEYLAEFKEYVGDLGVICGRAAQGSPMHEILHELMPYDQFFYAYYDHEEELKKLAGQMTPYYEQVLDVTIKSPADWIYSGANYDVQITWPAFFAGHILPYLSTAVDKAHAGGKFLMTHTDGENKSLLPYYSQAKFDIADSICPAPMTSHTLAEIRAAFDGQITIWGGIPAVSVLESSMSDYEFDKFIDDLFLQMGKGDHLILSIADTAPTAMKFSRLERIIKIAKEFGPVNP</sequence>
<protein>
    <submittedName>
        <fullName evidence="1">Uroporphyrinogen decarboxylase (URO-D)</fullName>
    </submittedName>
</protein>
<organism evidence="1 2">
    <name type="scientific">Sporomusa termitida</name>
    <dbReference type="NCBI Taxonomy" id="2377"/>
    <lineage>
        <taxon>Bacteria</taxon>
        <taxon>Bacillati</taxon>
        <taxon>Bacillota</taxon>
        <taxon>Negativicutes</taxon>
        <taxon>Selenomonadales</taxon>
        <taxon>Sporomusaceae</taxon>
        <taxon>Sporomusa</taxon>
    </lineage>
</organism>
<accession>A0A517DVZ9</accession>
<dbReference type="InterPro" id="IPR038071">
    <property type="entry name" value="UROD/MetE-like_sf"/>
</dbReference>
<name>A0A517DVZ9_9FIRM</name>
<keyword evidence="2" id="KW-1185">Reference proteome</keyword>
<dbReference type="SUPFAM" id="SSF51726">
    <property type="entry name" value="UROD/MetE-like"/>
    <property type="match status" value="1"/>
</dbReference>
<proteinExistence type="predicted"/>
<dbReference type="KEGG" id="sted:SPTER_29200"/>
<reference evidence="1 2" key="1">
    <citation type="submission" date="2019-02" db="EMBL/GenBank/DDBJ databases">
        <title>Closed genome of Sporomusa termitida DSM 4440.</title>
        <authorList>
            <person name="Poehlein A."/>
            <person name="Daniel R."/>
        </authorList>
    </citation>
    <scope>NUCLEOTIDE SEQUENCE [LARGE SCALE GENOMIC DNA]</scope>
    <source>
        <strain evidence="1 2">DSM 4440</strain>
    </source>
</reference>
<dbReference type="RefSeq" id="WP_144351015.1">
    <property type="nucleotide sequence ID" value="NZ_CP036259.1"/>
</dbReference>
<dbReference type="EMBL" id="CP036259">
    <property type="protein sequence ID" value="QDR81534.1"/>
    <property type="molecule type" value="Genomic_DNA"/>
</dbReference>
<dbReference type="OrthoDB" id="1675989at2"/>
<evidence type="ECO:0000313" key="1">
    <source>
        <dbReference type="EMBL" id="QDR81534.1"/>
    </source>
</evidence>
<gene>
    <name evidence="1" type="ORF">SPTER_29200</name>
</gene>
<dbReference type="AlphaFoldDB" id="A0A517DVZ9"/>
<evidence type="ECO:0000313" key="2">
    <source>
        <dbReference type="Proteomes" id="UP000320776"/>
    </source>
</evidence>
<dbReference type="Proteomes" id="UP000320776">
    <property type="component" value="Chromosome"/>
</dbReference>